<reference evidence="4 5" key="1">
    <citation type="journal article" date="2015" name="Genome Announc.">
        <title>Complete Genome Sequence of the Novel Leech Symbiont Mucinivorans hirudinis M3T.</title>
        <authorList>
            <person name="Nelson M.C."/>
            <person name="Bomar L."/>
            <person name="Graf J."/>
        </authorList>
    </citation>
    <scope>NUCLEOTIDE SEQUENCE [LARGE SCALE GENOMIC DNA]</scope>
    <source>
        <strain evidence="5">M3</strain>
    </source>
</reference>
<gene>
    <name evidence="4" type="ORF">BN938_0623</name>
</gene>
<dbReference type="OrthoDB" id="9801597at2"/>
<dbReference type="KEGG" id="rbc:BN938_0623"/>
<evidence type="ECO:0000313" key="4">
    <source>
        <dbReference type="EMBL" id="CDN30728.1"/>
    </source>
</evidence>
<accession>A0A060RAA6</accession>
<dbReference type="Gene3D" id="2.40.50.140">
    <property type="entry name" value="Nucleic acid-binding proteins"/>
    <property type="match status" value="2"/>
</dbReference>
<dbReference type="HOGENOM" id="CLU_064885_1_0_10"/>
<dbReference type="PANTHER" id="PTHR37296">
    <property type="entry name" value="CONSERVED VIRULENCE FACTOR B"/>
    <property type="match status" value="1"/>
</dbReference>
<dbReference type="InterPro" id="IPR036388">
    <property type="entry name" value="WH-like_DNA-bd_sf"/>
</dbReference>
<name>A0A060RAA6_9BACT</name>
<dbReference type="Gene3D" id="1.10.10.10">
    <property type="entry name" value="Winged helix-like DNA-binding domain superfamily/Winged helix DNA-binding domain"/>
    <property type="match status" value="1"/>
</dbReference>
<dbReference type="Pfam" id="PF13509">
    <property type="entry name" value="S1_2"/>
    <property type="match status" value="2"/>
</dbReference>
<protein>
    <submittedName>
        <fullName evidence="4">S1 RNA binding domain</fullName>
    </submittedName>
</protein>
<feature type="domain" description="Conserved virulence factor B-like winged helix" evidence="3">
    <location>
        <begin position="219"/>
        <end position="274"/>
    </location>
</feature>
<dbReference type="Proteomes" id="UP000027616">
    <property type="component" value="Chromosome I"/>
</dbReference>
<evidence type="ECO:0000259" key="3">
    <source>
        <dbReference type="Pfam" id="PF17783"/>
    </source>
</evidence>
<dbReference type="STRING" id="1433126.BN938_0623"/>
<dbReference type="InterPro" id="IPR039566">
    <property type="entry name" value="CvfB_S1_st"/>
</dbReference>
<evidence type="ECO:0000256" key="1">
    <source>
        <dbReference type="PIRNR" id="PIRNR012524"/>
    </source>
</evidence>
<dbReference type="InterPro" id="IPR040764">
    <property type="entry name" value="CvfB_WH"/>
</dbReference>
<dbReference type="PIRSF" id="PIRSF012524">
    <property type="entry name" value="YitL_S1"/>
    <property type="match status" value="1"/>
</dbReference>
<evidence type="ECO:0000313" key="5">
    <source>
        <dbReference type="Proteomes" id="UP000027616"/>
    </source>
</evidence>
<sequence length="281" mass="31263">MIRGQMNTLTIVRATDNGIYLADSELNEVLLPNRYVPENYSFGDKIEVFVYTDSEDRLVATTDLPKIMAGGVASLEVAGRTAFGAFLDWGLPKDLFIPRSNQTEPMEQGRRYPVAAYVDNVSGRVVATTKLGKYVNNETITVAPKEQVEIIVAQRRERGFRVIINRKHWGMLYDNQIYNPVEIGDTLTAYVYKIADDGRIDVSLQQQGLDQVKVATDALIQLARENGGVLPYGDKTAPEQIQAATGMSKKVFKRAIGYLMRQGLMVVGDTSCELIEKSSEN</sequence>
<dbReference type="Pfam" id="PF17783">
    <property type="entry name" value="WHD_CvfB"/>
    <property type="match status" value="1"/>
</dbReference>
<evidence type="ECO:0000259" key="2">
    <source>
        <dbReference type="Pfam" id="PF13509"/>
    </source>
</evidence>
<keyword evidence="5" id="KW-1185">Reference proteome</keyword>
<feature type="domain" description="Conserved virulence factor B first S1" evidence="2">
    <location>
        <begin position="4"/>
        <end position="62"/>
    </location>
</feature>
<dbReference type="eggNOG" id="COG2996">
    <property type="taxonomic scope" value="Bacteria"/>
</dbReference>
<dbReference type="AlphaFoldDB" id="A0A060RAA6"/>
<organism evidence="4 5">
    <name type="scientific">Mucinivorans hirudinis</name>
    <dbReference type="NCBI Taxonomy" id="1433126"/>
    <lineage>
        <taxon>Bacteria</taxon>
        <taxon>Pseudomonadati</taxon>
        <taxon>Bacteroidota</taxon>
        <taxon>Bacteroidia</taxon>
        <taxon>Bacteroidales</taxon>
        <taxon>Rikenellaceae</taxon>
        <taxon>Mucinivorans</taxon>
    </lineage>
</organism>
<comment type="similarity">
    <text evidence="1">Belongs to the CvfB family.</text>
</comment>
<dbReference type="EMBL" id="HG934468">
    <property type="protein sequence ID" value="CDN30728.1"/>
    <property type="molecule type" value="Genomic_DNA"/>
</dbReference>
<dbReference type="PATRIC" id="fig|1433126.3.peg.620"/>
<feature type="domain" description="Conserved virulence factor B first S1" evidence="2">
    <location>
        <begin position="70"/>
        <end position="130"/>
    </location>
</feature>
<proteinExistence type="inferred from homology"/>
<dbReference type="InterPro" id="IPR012340">
    <property type="entry name" value="NA-bd_OB-fold"/>
</dbReference>
<dbReference type="PANTHER" id="PTHR37296:SF1">
    <property type="entry name" value="CONSERVED VIRULENCE FACTOR B"/>
    <property type="match status" value="1"/>
</dbReference>
<dbReference type="InterPro" id="IPR014464">
    <property type="entry name" value="CvfB_fam"/>
</dbReference>